<evidence type="ECO:0000313" key="2">
    <source>
        <dbReference type="Proteomes" id="UP000185628"/>
    </source>
</evidence>
<evidence type="ECO:0000313" key="1">
    <source>
        <dbReference type="EMBL" id="OKL54325.1"/>
    </source>
</evidence>
<dbReference type="EMBL" id="MQVR01000019">
    <property type="protein sequence ID" value="OKL54325.1"/>
    <property type="molecule type" value="Genomic_DNA"/>
</dbReference>
<dbReference type="Proteomes" id="UP000185628">
    <property type="component" value="Unassembled WGS sequence"/>
</dbReference>
<reference evidence="2" key="1">
    <citation type="submission" date="2016-12" db="EMBL/GenBank/DDBJ databases">
        <authorList>
            <person name="Meng X."/>
        </authorList>
    </citation>
    <scope>NUCLEOTIDE SEQUENCE [LARGE SCALE GENOMIC DNA]</scope>
    <source>
        <strain evidence="2">DSM 19116</strain>
    </source>
</reference>
<dbReference type="AlphaFoldDB" id="A0A1Q5Q3G7"/>
<accession>A0A1Q5Q3G7</accession>
<comment type="caution">
    <text evidence="1">The sequence shown here is derived from an EMBL/GenBank/DDBJ whole genome shotgun (WGS) entry which is preliminary data.</text>
</comment>
<keyword evidence="2" id="KW-1185">Reference proteome</keyword>
<name>A0A1Q5Q3G7_9ACTO</name>
<proteinExistence type="predicted"/>
<protein>
    <submittedName>
        <fullName evidence="1">Uncharacterized protein</fullName>
    </submittedName>
</protein>
<sequence>MAVGSGDALSVGCAAEVVGAALGQFSPGLSPVGVHAAIDNARSAPMAAARVGIERRVMM</sequence>
<organism evidence="1 2">
    <name type="scientific">Bowdeniella nasicola</name>
    <dbReference type="NCBI Taxonomy" id="208480"/>
    <lineage>
        <taxon>Bacteria</taxon>
        <taxon>Bacillati</taxon>
        <taxon>Actinomycetota</taxon>
        <taxon>Actinomycetes</taxon>
        <taxon>Actinomycetales</taxon>
        <taxon>Actinomycetaceae</taxon>
        <taxon>Bowdeniella</taxon>
    </lineage>
</organism>
<gene>
    <name evidence="1" type="ORF">BSZ39_04655</name>
</gene>